<evidence type="ECO:0000259" key="4">
    <source>
        <dbReference type="Pfam" id="PF18738"/>
    </source>
</evidence>
<proteinExistence type="predicted"/>
<name>A0A8B6HKC1_MYTGA</name>
<dbReference type="PROSITE" id="PS50297">
    <property type="entry name" value="ANK_REP_REGION"/>
    <property type="match status" value="5"/>
</dbReference>
<keyword evidence="6" id="KW-1185">Reference proteome</keyword>
<keyword evidence="2 3" id="KW-0040">ANK repeat</keyword>
<comment type="caution">
    <text evidence="5">The sequence shown here is derived from an EMBL/GenBank/DDBJ whole genome shotgun (WGS) entry which is preliminary data.</text>
</comment>
<dbReference type="EMBL" id="UYJE01010124">
    <property type="protein sequence ID" value="VDI79952.1"/>
    <property type="molecule type" value="Genomic_DNA"/>
</dbReference>
<dbReference type="InterPro" id="IPR036770">
    <property type="entry name" value="Ankyrin_rpt-contain_sf"/>
</dbReference>
<feature type="repeat" description="ANK" evidence="3">
    <location>
        <begin position="239"/>
        <end position="271"/>
    </location>
</feature>
<evidence type="ECO:0000256" key="3">
    <source>
        <dbReference type="PROSITE-ProRule" id="PRU00023"/>
    </source>
</evidence>
<feature type="repeat" description="ANK" evidence="3">
    <location>
        <begin position="272"/>
        <end position="304"/>
    </location>
</feature>
<organism evidence="5 6">
    <name type="scientific">Mytilus galloprovincialis</name>
    <name type="common">Mediterranean mussel</name>
    <dbReference type="NCBI Taxonomy" id="29158"/>
    <lineage>
        <taxon>Eukaryota</taxon>
        <taxon>Metazoa</taxon>
        <taxon>Spiralia</taxon>
        <taxon>Lophotrochozoa</taxon>
        <taxon>Mollusca</taxon>
        <taxon>Bivalvia</taxon>
        <taxon>Autobranchia</taxon>
        <taxon>Pteriomorphia</taxon>
        <taxon>Mytilida</taxon>
        <taxon>Mytiloidea</taxon>
        <taxon>Mytilidae</taxon>
        <taxon>Mytilinae</taxon>
        <taxon>Mytilus</taxon>
    </lineage>
</organism>
<dbReference type="SUPFAM" id="SSF48403">
    <property type="entry name" value="Ankyrin repeat"/>
    <property type="match status" value="1"/>
</dbReference>
<dbReference type="Gene3D" id="1.25.40.20">
    <property type="entry name" value="Ankyrin repeat-containing domain"/>
    <property type="match status" value="3"/>
</dbReference>
<dbReference type="Pfam" id="PF18738">
    <property type="entry name" value="HEPN_DZIP3"/>
    <property type="match status" value="1"/>
</dbReference>
<evidence type="ECO:0000256" key="2">
    <source>
        <dbReference type="ARBA" id="ARBA00023043"/>
    </source>
</evidence>
<evidence type="ECO:0000256" key="1">
    <source>
        <dbReference type="ARBA" id="ARBA00022737"/>
    </source>
</evidence>
<dbReference type="PANTHER" id="PTHR24180">
    <property type="entry name" value="CYCLIN-DEPENDENT KINASE INHIBITOR 2C-RELATED"/>
    <property type="match status" value="1"/>
</dbReference>
<dbReference type="SMART" id="SM00248">
    <property type="entry name" value="ANK"/>
    <property type="match status" value="7"/>
</dbReference>
<dbReference type="PRINTS" id="PR01415">
    <property type="entry name" value="ANKYRIN"/>
</dbReference>
<accession>A0A8B6HKC1</accession>
<keyword evidence="1" id="KW-0677">Repeat</keyword>
<feature type="repeat" description="ANK" evidence="3">
    <location>
        <begin position="170"/>
        <end position="195"/>
    </location>
</feature>
<dbReference type="Pfam" id="PF00023">
    <property type="entry name" value="Ank"/>
    <property type="match status" value="1"/>
</dbReference>
<gene>
    <name evidence="5" type="ORF">MGAL_10B029023</name>
</gene>
<dbReference type="PANTHER" id="PTHR24180:SF45">
    <property type="entry name" value="POLY [ADP-RIBOSE] POLYMERASE TANKYRASE"/>
    <property type="match status" value="1"/>
</dbReference>
<feature type="domain" description="DZIP3-like HEPN" evidence="4">
    <location>
        <begin position="47"/>
        <end position="111"/>
    </location>
</feature>
<dbReference type="InterPro" id="IPR041249">
    <property type="entry name" value="HEPN_DZIP3"/>
</dbReference>
<evidence type="ECO:0000313" key="5">
    <source>
        <dbReference type="EMBL" id="VDI79952.1"/>
    </source>
</evidence>
<evidence type="ECO:0000313" key="6">
    <source>
        <dbReference type="Proteomes" id="UP000596742"/>
    </source>
</evidence>
<protein>
    <recommendedName>
        <fullName evidence="4">DZIP3-like HEPN domain-containing protein</fullName>
    </recommendedName>
</protein>
<dbReference type="PROSITE" id="PS50088">
    <property type="entry name" value="ANK_REPEAT"/>
    <property type="match status" value="5"/>
</dbReference>
<dbReference type="Pfam" id="PF12796">
    <property type="entry name" value="Ank_2"/>
    <property type="match status" value="2"/>
</dbReference>
<dbReference type="InterPro" id="IPR051637">
    <property type="entry name" value="Ank_repeat_dom-contain_49"/>
</dbReference>
<dbReference type="Proteomes" id="UP000596742">
    <property type="component" value="Unassembled WGS sequence"/>
</dbReference>
<dbReference type="OrthoDB" id="194358at2759"/>
<dbReference type="AlphaFoldDB" id="A0A8B6HKC1"/>
<feature type="repeat" description="ANK" evidence="3">
    <location>
        <begin position="305"/>
        <end position="337"/>
    </location>
</feature>
<reference evidence="5" key="1">
    <citation type="submission" date="2018-11" db="EMBL/GenBank/DDBJ databases">
        <authorList>
            <person name="Alioto T."/>
            <person name="Alioto T."/>
        </authorList>
    </citation>
    <scope>NUCLEOTIDE SEQUENCE</scope>
</reference>
<sequence>MASSRRSKEEENFLNVTFMVFKHSRQALRCIVDREISPVKLQNVVLIHMNKLGRLSPTQQKILKPPQGVELRSEHLDITLMTCLLRHIVKMNIHDHVVPVRTDHSDEAAAVKKLNPTIGAELESFRQAEHPTRNHLEFSTSLFDACHEGNKSLVEVLIQEGVPVNEANHSGFTPLHIASHEGHTNVVELLLSKGATEVVNKGNENGSSPLHLASHEGHIEIVELLLQNGANVHQVNNLKTSTPLHLAVHENHKDVVELLLKSGAKVNEQNKNGSTALHLASYNGHTEITQLLFENGADVNQCKSDNRSPLHLACREGRVDIVRLLCEHKACVDQKDNDGRTALFYAEKYKRSEIIEILQQASNPAV</sequence>
<dbReference type="InterPro" id="IPR002110">
    <property type="entry name" value="Ankyrin_rpt"/>
</dbReference>
<feature type="repeat" description="ANK" evidence="3">
    <location>
        <begin position="205"/>
        <end position="237"/>
    </location>
</feature>